<dbReference type="PROSITE" id="PS51324">
    <property type="entry name" value="ERV_ALR"/>
    <property type="match status" value="1"/>
</dbReference>
<evidence type="ECO:0000256" key="4">
    <source>
        <dbReference type="ARBA" id="ARBA00022827"/>
    </source>
</evidence>
<accession>A0A6C0H362</accession>
<dbReference type="EC" id="1.8.3.2" evidence="2"/>
<evidence type="ECO:0000313" key="8">
    <source>
        <dbReference type="EMBL" id="QHT74991.1"/>
    </source>
</evidence>
<keyword evidence="3" id="KW-0285">Flavoprotein</keyword>
<evidence type="ECO:0000259" key="7">
    <source>
        <dbReference type="PROSITE" id="PS51324"/>
    </source>
</evidence>
<evidence type="ECO:0000256" key="6">
    <source>
        <dbReference type="ARBA" id="ARBA00023157"/>
    </source>
</evidence>
<evidence type="ECO:0000256" key="2">
    <source>
        <dbReference type="ARBA" id="ARBA00012512"/>
    </source>
</evidence>
<keyword evidence="5" id="KW-0560">Oxidoreductase</keyword>
<dbReference type="GO" id="GO:0016971">
    <property type="term" value="F:flavin-dependent sulfhydryl oxidase activity"/>
    <property type="evidence" value="ECO:0007669"/>
    <property type="project" value="InterPro"/>
</dbReference>
<dbReference type="PANTHER" id="PTHR12645:SF0">
    <property type="entry name" value="FAD-LINKED SULFHYDRYL OXIDASE ALR"/>
    <property type="match status" value="1"/>
</dbReference>
<dbReference type="Pfam" id="PF04777">
    <property type="entry name" value="Evr1_Alr"/>
    <property type="match status" value="1"/>
</dbReference>
<keyword evidence="6" id="KW-1015">Disulfide bond</keyword>
<proteinExistence type="predicted"/>
<dbReference type="AlphaFoldDB" id="A0A6C0H362"/>
<dbReference type="InterPro" id="IPR017905">
    <property type="entry name" value="ERV/ALR_sulphydryl_oxidase"/>
</dbReference>
<feature type="domain" description="ERV/ALR sulfhydryl oxidase" evidence="7">
    <location>
        <begin position="58"/>
        <end position="162"/>
    </location>
</feature>
<dbReference type="SUPFAM" id="SSF69000">
    <property type="entry name" value="FAD-dependent thiol oxidase"/>
    <property type="match status" value="1"/>
</dbReference>
<protein>
    <recommendedName>
        <fullName evidence="2">thiol oxidase</fullName>
        <ecNumber evidence="2">1.8.3.2</ecNumber>
    </recommendedName>
</protein>
<name>A0A6C0H362_9ZZZZ</name>
<comment type="cofactor">
    <cofactor evidence="1">
        <name>FAD</name>
        <dbReference type="ChEBI" id="CHEBI:57692"/>
    </cofactor>
</comment>
<reference evidence="8" key="1">
    <citation type="journal article" date="2020" name="Nature">
        <title>Giant virus diversity and host interactions through global metagenomics.</title>
        <authorList>
            <person name="Schulz F."/>
            <person name="Roux S."/>
            <person name="Paez-Espino D."/>
            <person name="Jungbluth S."/>
            <person name="Walsh D.A."/>
            <person name="Denef V.J."/>
            <person name="McMahon K.D."/>
            <person name="Konstantinidis K.T."/>
            <person name="Eloe-Fadrosh E.A."/>
            <person name="Kyrpides N.C."/>
            <person name="Woyke T."/>
        </authorList>
    </citation>
    <scope>NUCLEOTIDE SEQUENCE</scope>
    <source>
        <strain evidence="8">GVMAG-M-3300023179-62</strain>
    </source>
</reference>
<dbReference type="Gene3D" id="1.20.120.310">
    <property type="entry name" value="ERV/ALR sulfhydryl oxidase domain"/>
    <property type="match status" value="1"/>
</dbReference>
<evidence type="ECO:0000256" key="5">
    <source>
        <dbReference type="ARBA" id="ARBA00023002"/>
    </source>
</evidence>
<dbReference type="InterPro" id="IPR039799">
    <property type="entry name" value="ALR/ERV"/>
</dbReference>
<dbReference type="PANTHER" id="PTHR12645">
    <property type="entry name" value="ALR/ERV"/>
    <property type="match status" value="1"/>
</dbReference>
<keyword evidence="4" id="KW-0274">FAD</keyword>
<dbReference type="GO" id="GO:0050660">
    <property type="term" value="F:flavin adenine dinucleotide binding"/>
    <property type="evidence" value="ECO:0007669"/>
    <property type="project" value="TreeGrafter"/>
</dbReference>
<organism evidence="8">
    <name type="scientific">viral metagenome</name>
    <dbReference type="NCBI Taxonomy" id="1070528"/>
    <lineage>
        <taxon>unclassified sequences</taxon>
        <taxon>metagenomes</taxon>
        <taxon>organismal metagenomes</taxon>
    </lineage>
</organism>
<dbReference type="GO" id="GO:0005739">
    <property type="term" value="C:mitochondrion"/>
    <property type="evidence" value="ECO:0007669"/>
    <property type="project" value="TreeGrafter"/>
</dbReference>
<dbReference type="EMBL" id="MN739860">
    <property type="protein sequence ID" value="QHT74991.1"/>
    <property type="molecule type" value="Genomic_DNA"/>
</dbReference>
<dbReference type="InterPro" id="IPR036774">
    <property type="entry name" value="ERV/ALR_sulphydryl_oxid_sf"/>
</dbReference>
<evidence type="ECO:0000256" key="3">
    <source>
        <dbReference type="ARBA" id="ARBA00022630"/>
    </source>
</evidence>
<evidence type="ECO:0000256" key="1">
    <source>
        <dbReference type="ARBA" id="ARBA00001974"/>
    </source>
</evidence>
<sequence length="176" mass="20303">MSPGRYYKTSNDFTIARPQIQQYFTHRQEEKKDTGILENTSNNPVKLDMKWTTIDYANSGDPRVWGPAFWFTLHNGAARYPIKASPICAERMKGFILGMPVMIPCEKCQDHATSHIEQNYHRLNEVVSGREQLFNFFVSFHNYVNKRYGKPEMSNEDAYALYTGGANVTKLEYSGK</sequence>